<reference evidence="12" key="1">
    <citation type="submission" date="2021-01" db="EMBL/GenBank/DDBJ databases">
        <authorList>
            <person name="Corre E."/>
            <person name="Pelletier E."/>
            <person name="Niang G."/>
            <person name="Scheremetjew M."/>
            <person name="Finn R."/>
            <person name="Kale V."/>
            <person name="Holt S."/>
            <person name="Cochrane G."/>
            <person name="Meng A."/>
            <person name="Brown T."/>
            <person name="Cohen L."/>
        </authorList>
    </citation>
    <scope>NUCLEOTIDE SEQUENCE</scope>
    <source>
        <strain evidence="12">CCMP219</strain>
    </source>
</reference>
<evidence type="ECO:0000256" key="4">
    <source>
        <dbReference type="ARBA" id="ARBA00022692"/>
    </source>
</evidence>
<evidence type="ECO:0000256" key="3">
    <source>
        <dbReference type="ARBA" id="ARBA00022448"/>
    </source>
</evidence>
<dbReference type="EMBL" id="HBEC01042416">
    <property type="protein sequence ID" value="CAD8308649.1"/>
    <property type="molecule type" value="Transcribed_RNA"/>
</dbReference>
<feature type="domain" description="T-SNARE coiled-coil homology" evidence="11">
    <location>
        <begin position="212"/>
        <end position="274"/>
    </location>
</feature>
<organism evidence="12">
    <name type="scientific">Chlamydomonas euryale</name>
    <dbReference type="NCBI Taxonomy" id="1486919"/>
    <lineage>
        <taxon>Eukaryota</taxon>
        <taxon>Viridiplantae</taxon>
        <taxon>Chlorophyta</taxon>
        <taxon>core chlorophytes</taxon>
        <taxon>Chlorophyceae</taxon>
        <taxon>CS clade</taxon>
        <taxon>Chlamydomonadales</taxon>
        <taxon>Chlamydomonadaceae</taxon>
        <taxon>Chlamydomonas</taxon>
    </lineage>
</organism>
<proteinExistence type="inferred from homology"/>
<dbReference type="GO" id="GO:0000139">
    <property type="term" value="C:Golgi membrane"/>
    <property type="evidence" value="ECO:0007669"/>
    <property type="project" value="UniProtKB-SubCell"/>
</dbReference>
<keyword evidence="4 10" id="KW-0812">Transmembrane</keyword>
<dbReference type="GO" id="GO:0006886">
    <property type="term" value="P:intracellular protein transport"/>
    <property type="evidence" value="ECO:0007669"/>
    <property type="project" value="InterPro"/>
</dbReference>
<dbReference type="InterPro" id="IPR010989">
    <property type="entry name" value="SNARE"/>
</dbReference>
<evidence type="ECO:0000259" key="11">
    <source>
        <dbReference type="PROSITE" id="PS50192"/>
    </source>
</evidence>
<dbReference type="CDD" id="cd15845">
    <property type="entry name" value="SNARE_syntaxin16"/>
    <property type="match status" value="1"/>
</dbReference>
<dbReference type="InterPro" id="IPR045242">
    <property type="entry name" value="Syntaxin"/>
</dbReference>
<keyword evidence="9 10" id="KW-0472">Membrane</keyword>
<evidence type="ECO:0000256" key="10">
    <source>
        <dbReference type="SAM" id="Phobius"/>
    </source>
</evidence>
<dbReference type="SUPFAM" id="SSF47661">
    <property type="entry name" value="t-snare proteins"/>
    <property type="match status" value="1"/>
</dbReference>
<keyword evidence="8" id="KW-0175">Coiled coil</keyword>
<evidence type="ECO:0000256" key="2">
    <source>
        <dbReference type="ARBA" id="ARBA00009063"/>
    </source>
</evidence>
<comment type="similarity">
    <text evidence="2">Belongs to the syntaxin family.</text>
</comment>
<sequence>MAPTAAIGSTRNLTSQFKRFRDEARRLRPEGVDMDTAALLNSALGGSSTDVEMTGVSILSPAWVQSSEKIRLDLRVLKDQLMRLKEAHAKVLLVSFDSSNDAQAHADALTRELQLGFKNVTRDIAELDAPRNTDSADDAEVRREVKQQLARALMSLTMDFRKAETRFLGKVEAQKGLAAGSAMGLLDDAGVDDWDRDGGFSTQQVGAMDSALTSAIERDREIVRIVETITELAQIMRDLSTLVVEQGTILDRIDANIQNTAVQIDEGVKHIVQAEKKQKSTRMFMCIVALIIVIIVMVVIVAAKIVL</sequence>
<dbReference type="SMART" id="SM00397">
    <property type="entry name" value="t_SNARE"/>
    <property type="match status" value="1"/>
</dbReference>
<evidence type="ECO:0000256" key="1">
    <source>
        <dbReference type="ARBA" id="ARBA00004409"/>
    </source>
</evidence>
<evidence type="ECO:0000256" key="5">
    <source>
        <dbReference type="ARBA" id="ARBA00022927"/>
    </source>
</evidence>
<keyword evidence="5" id="KW-0653">Protein transport</keyword>
<keyword evidence="3" id="KW-0813">Transport</keyword>
<dbReference type="GO" id="GO:0000149">
    <property type="term" value="F:SNARE binding"/>
    <property type="evidence" value="ECO:0007669"/>
    <property type="project" value="TreeGrafter"/>
</dbReference>
<dbReference type="InterPro" id="IPR006012">
    <property type="entry name" value="Syntaxin/epimorphin_CS"/>
</dbReference>
<keyword evidence="6 10" id="KW-1133">Transmembrane helix</keyword>
<evidence type="ECO:0000256" key="7">
    <source>
        <dbReference type="ARBA" id="ARBA00023034"/>
    </source>
</evidence>
<dbReference type="PROSITE" id="PS50192">
    <property type="entry name" value="T_SNARE"/>
    <property type="match status" value="1"/>
</dbReference>
<dbReference type="GO" id="GO:0031201">
    <property type="term" value="C:SNARE complex"/>
    <property type="evidence" value="ECO:0007669"/>
    <property type="project" value="TreeGrafter"/>
</dbReference>
<evidence type="ECO:0000313" key="12">
    <source>
        <dbReference type="EMBL" id="CAD8308649.1"/>
    </source>
</evidence>
<accession>A0A7R9VXU5</accession>
<evidence type="ECO:0000256" key="8">
    <source>
        <dbReference type="ARBA" id="ARBA00023054"/>
    </source>
</evidence>
<dbReference type="Pfam" id="PF05739">
    <property type="entry name" value="SNARE"/>
    <property type="match status" value="1"/>
</dbReference>
<feature type="transmembrane region" description="Helical" evidence="10">
    <location>
        <begin position="283"/>
        <end position="306"/>
    </location>
</feature>
<dbReference type="GO" id="GO:0005484">
    <property type="term" value="F:SNAP receptor activity"/>
    <property type="evidence" value="ECO:0007669"/>
    <property type="project" value="InterPro"/>
</dbReference>
<dbReference type="PANTHER" id="PTHR19957:SF83">
    <property type="entry name" value="SYNTAXIN-16"/>
    <property type="match status" value="1"/>
</dbReference>
<dbReference type="GO" id="GO:0006906">
    <property type="term" value="P:vesicle fusion"/>
    <property type="evidence" value="ECO:0007669"/>
    <property type="project" value="TreeGrafter"/>
</dbReference>
<evidence type="ECO:0000256" key="6">
    <source>
        <dbReference type="ARBA" id="ARBA00022989"/>
    </source>
</evidence>
<dbReference type="InterPro" id="IPR000727">
    <property type="entry name" value="T_SNARE_dom"/>
</dbReference>
<evidence type="ECO:0000256" key="9">
    <source>
        <dbReference type="ARBA" id="ARBA00023136"/>
    </source>
</evidence>
<dbReference type="GO" id="GO:0048278">
    <property type="term" value="P:vesicle docking"/>
    <property type="evidence" value="ECO:0007669"/>
    <property type="project" value="TreeGrafter"/>
</dbReference>
<dbReference type="Gene3D" id="1.20.58.70">
    <property type="match status" value="1"/>
</dbReference>
<protein>
    <recommendedName>
        <fullName evidence="11">t-SNARE coiled-coil homology domain-containing protein</fullName>
    </recommendedName>
</protein>
<dbReference type="AlphaFoldDB" id="A0A7R9VXU5"/>
<comment type="subcellular location">
    <subcellularLocation>
        <location evidence="1">Golgi apparatus membrane</location>
        <topology evidence="1">Single-pass type IV membrane protein</topology>
    </subcellularLocation>
</comment>
<dbReference type="PANTHER" id="PTHR19957">
    <property type="entry name" value="SYNTAXIN"/>
    <property type="match status" value="1"/>
</dbReference>
<dbReference type="PROSITE" id="PS00914">
    <property type="entry name" value="SYNTAXIN"/>
    <property type="match status" value="1"/>
</dbReference>
<keyword evidence="7" id="KW-0333">Golgi apparatus</keyword>
<gene>
    <name evidence="12" type="ORF">CEUR00632_LOCUS19753</name>
</gene>
<name>A0A7R9VXU5_9CHLO</name>